<dbReference type="FunFam" id="3.20.20.70:FF:000096">
    <property type="entry name" value="Thiamine-phosphate synthase"/>
    <property type="match status" value="1"/>
</dbReference>
<dbReference type="GO" id="GO:0009229">
    <property type="term" value="P:thiamine diphosphate biosynthetic process"/>
    <property type="evidence" value="ECO:0007669"/>
    <property type="project" value="UniProtKB-UniRule"/>
</dbReference>
<organism evidence="13 14">
    <name type="scientific">Kyrpidia spormannii</name>
    <dbReference type="NCBI Taxonomy" id="2055160"/>
    <lineage>
        <taxon>Bacteria</taxon>
        <taxon>Bacillati</taxon>
        <taxon>Bacillota</taxon>
        <taxon>Bacilli</taxon>
        <taxon>Bacillales</taxon>
        <taxon>Alicyclobacillaceae</taxon>
        <taxon>Kyrpidia</taxon>
    </lineage>
</organism>
<dbReference type="PANTHER" id="PTHR20857:SF15">
    <property type="entry name" value="THIAMINE-PHOSPHATE SYNTHASE"/>
    <property type="match status" value="1"/>
</dbReference>
<comment type="cofactor">
    <cofactor evidence="9">
        <name>Mg(2+)</name>
        <dbReference type="ChEBI" id="CHEBI:18420"/>
    </cofactor>
    <text evidence="9">Binds 1 Mg(2+) ion per subunit.</text>
</comment>
<comment type="caution">
    <text evidence="9">Lacks conserved residue(s) required for the propagation of feature annotation.</text>
</comment>
<protein>
    <recommendedName>
        <fullName evidence="9">Thiamine-phosphate synthase</fullName>
        <shortName evidence="9">TP synthase</shortName>
        <shortName evidence="9">TPS</shortName>
        <ecNumber evidence="9">2.5.1.3</ecNumber>
    </recommendedName>
    <alternativeName>
        <fullName evidence="9">Thiamine-phosphate pyrophosphorylase</fullName>
        <shortName evidence="9">TMP pyrophosphorylase</shortName>
        <shortName evidence="9">TMP-PPase</shortName>
    </alternativeName>
</protein>
<dbReference type="GO" id="GO:0000287">
    <property type="term" value="F:magnesium ion binding"/>
    <property type="evidence" value="ECO:0007669"/>
    <property type="project" value="UniProtKB-UniRule"/>
</dbReference>
<evidence type="ECO:0000256" key="3">
    <source>
        <dbReference type="ARBA" id="ARBA00022723"/>
    </source>
</evidence>
<dbReference type="InterPro" id="IPR013785">
    <property type="entry name" value="Aldolase_TIM"/>
</dbReference>
<keyword evidence="14" id="KW-1185">Reference proteome</keyword>
<feature type="domain" description="Thiamine phosphate synthase/TenI" evidence="12">
    <location>
        <begin position="7"/>
        <end position="188"/>
    </location>
</feature>
<evidence type="ECO:0000256" key="6">
    <source>
        <dbReference type="ARBA" id="ARBA00047334"/>
    </source>
</evidence>
<dbReference type="InterPro" id="IPR022998">
    <property type="entry name" value="ThiamineP_synth_TenI"/>
</dbReference>
<evidence type="ECO:0000256" key="1">
    <source>
        <dbReference type="ARBA" id="ARBA00005165"/>
    </source>
</evidence>
<proteinExistence type="inferred from homology"/>
<comment type="catalytic activity">
    <reaction evidence="7 9 10">
        <text>2-(2-carboxy-4-methylthiazol-5-yl)ethyl phosphate + 4-amino-2-methyl-5-(diphosphooxymethyl)pyrimidine + 2 H(+) = thiamine phosphate + CO2 + diphosphate</text>
        <dbReference type="Rhea" id="RHEA:47848"/>
        <dbReference type="ChEBI" id="CHEBI:15378"/>
        <dbReference type="ChEBI" id="CHEBI:16526"/>
        <dbReference type="ChEBI" id="CHEBI:33019"/>
        <dbReference type="ChEBI" id="CHEBI:37575"/>
        <dbReference type="ChEBI" id="CHEBI:57841"/>
        <dbReference type="ChEBI" id="CHEBI:62890"/>
        <dbReference type="EC" id="2.5.1.3"/>
    </reaction>
</comment>
<evidence type="ECO:0000256" key="4">
    <source>
        <dbReference type="ARBA" id="ARBA00022842"/>
    </source>
</evidence>
<keyword evidence="2 9" id="KW-0808">Transferase</keyword>
<feature type="binding site" evidence="9">
    <location>
        <position position="89"/>
    </location>
    <ligand>
        <name>Mg(2+)</name>
        <dbReference type="ChEBI" id="CHEBI:18420"/>
    </ligand>
</feature>
<accession>A0A2K8N7H9</accession>
<dbReference type="Proteomes" id="UP000231932">
    <property type="component" value="Chromosome"/>
</dbReference>
<evidence type="ECO:0000256" key="7">
    <source>
        <dbReference type="ARBA" id="ARBA00047851"/>
    </source>
</evidence>
<keyword evidence="4 9" id="KW-0460">Magnesium</keyword>
<feature type="binding site" evidence="9">
    <location>
        <begin position="37"/>
        <end position="41"/>
    </location>
    <ligand>
        <name>4-amino-2-methyl-5-(diphosphooxymethyl)pyrimidine</name>
        <dbReference type="ChEBI" id="CHEBI:57841"/>
    </ligand>
</feature>
<evidence type="ECO:0000256" key="11">
    <source>
        <dbReference type="RuleBase" id="RU004253"/>
    </source>
</evidence>
<dbReference type="AlphaFoldDB" id="A0A2K8N7H9"/>
<evidence type="ECO:0000256" key="8">
    <source>
        <dbReference type="ARBA" id="ARBA00047883"/>
    </source>
</evidence>
<dbReference type="SUPFAM" id="SSF51391">
    <property type="entry name" value="Thiamin phosphate synthase"/>
    <property type="match status" value="1"/>
</dbReference>
<gene>
    <name evidence="9 13" type="primary">thiE</name>
    <name evidence="13" type="ORF">CVV65_07370</name>
</gene>
<sequence>MKQIHGLYAITDRRFYRGRSLEEVTGDWLAGGVTCIQLREKDLNTRELLEAGRVLRRMTREAGALLIVNDRVDVAVALEADGVHLGQEDLPIRAAREILGEGRIIGISTHNVEEAREAAIQGANYIGVGPMRATATKTDTKPVVGIAGLRRIRQAVDLPIIAIGGIRLEDAEELAAAGADGLAVIRGLVDAEDILERAKAFVQAILRGRQRREGGG</sequence>
<dbReference type="InterPro" id="IPR034291">
    <property type="entry name" value="TMP_synthase"/>
</dbReference>
<comment type="catalytic activity">
    <reaction evidence="6 9 10">
        <text>4-methyl-5-(2-phosphooxyethyl)-thiazole + 4-amino-2-methyl-5-(diphosphooxymethyl)pyrimidine + H(+) = thiamine phosphate + diphosphate</text>
        <dbReference type="Rhea" id="RHEA:22328"/>
        <dbReference type="ChEBI" id="CHEBI:15378"/>
        <dbReference type="ChEBI" id="CHEBI:33019"/>
        <dbReference type="ChEBI" id="CHEBI:37575"/>
        <dbReference type="ChEBI" id="CHEBI:57841"/>
        <dbReference type="ChEBI" id="CHEBI:58296"/>
        <dbReference type="EC" id="2.5.1.3"/>
    </reaction>
</comment>
<dbReference type="GO" id="GO:0005737">
    <property type="term" value="C:cytoplasm"/>
    <property type="evidence" value="ECO:0007669"/>
    <property type="project" value="TreeGrafter"/>
</dbReference>
<dbReference type="CDD" id="cd00564">
    <property type="entry name" value="TMP_TenI"/>
    <property type="match status" value="1"/>
</dbReference>
<comment type="similarity">
    <text evidence="9 10">Belongs to the thiamine-phosphate synthase family.</text>
</comment>
<dbReference type="RefSeq" id="WP_100667577.1">
    <property type="nucleotide sequence ID" value="NZ_CP024955.1"/>
</dbReference>
<evidence type="ECO:0000256" key="9">
    <source>
        <dbReference type="HAMAP-Rule" id="MF_00097"/>
    </source>
</evidence>
<dbReference type="GO" id="GO:0009228">
    <property type="term" value="P:thiamine biosynthetic process"/>
    <property type="evidence" value="ECO:0007669"/>
    <property type="project" value="UniProtKB-KW"/>
</dbReference>
<comment type="function">
    <text evidence="9">Condenses 4-methyl-5-(beta-hydroxyethyl)thiazole monophosphate (THZ-P) and 2-methyl-4-amino-5-hydroxymethyl pyrimidine pyrophosphate (HMP-PP) to form thiamine monophosphate (TMP).</text>
</comment>
<feature type="binding site" evidence="9">
    <location>
        <position position="165"/>
    </location>
    <ligand>
        <name>2-[(2R,5Z)-2-carboxy-4-methylthiazol-5(2H)-ylidene]ethyl phosphate</name>
        <dbReference type="ChEBI" id="CHEBI:62899"/>
    </ligand>
</feature>
<keyword evidence="3 9" id="KW-0479">Metal-binding</keyword>
<feature type="binding site" evidence="9">
    <location>
        <position position="108"/>
    </location>
    <ligand>
        <name>4-amino-2-methyl-5-(diphosphooxymethyl)pyrimidine</name>
        <dbReference type="ChEBI" id="CHEBI:57841"/>
    </ligand>
</feature>
<feature type="binding site" evidence="9">
    <location>
        <begin position="134"/>
        <end position="136"/>
    </location>
    <ligand>
        <name>2-[(2R,5Z)-2-carboxy-4-methylthiazol-5(2H)-ylidene]ethyl phosphate</name>
        <dbReference type="ChEBI" id="CHEBI:62899"/>
    </ligand>
</feature>
<dbReference type="PANTHER" id="PTHR20857">
    <property type="entry name" value="THIAMINE-PHOSPHATE PYROPHOSPHORYLASE"/>
    <property type="match status" value="1"/>
</dbReference>
<feature type="binding site" evidence="9">
    <location>
        <position position="137"/>
    </location>
    <ligand>
        <name>4-amino-2-methyl-5-(diphosphooxymethyl)pyrimidine</name>
        <dbReference type="ChEBI" id="CHEBI:57841"/>
    </ligand>
</feature>
<feature type="binding site" evidence="9">
    <location>
        <position position="69"/>
    </location>
    <ligand>
        <name>4-amino-2-methyl-5-(diphosphooxymethyl)pyrimidine</name>
        <dbReference type="ChEBI" id="CHEBI:57841"/>
    </ligand>
</feature>
<keyword evidence="5 9" id="KW-0784">Thiamine biosynthesis</keyword>
<evidence type="ECO:0000259" key="12">
    <source>
        <dbReference type="Pfam" id="PF02581"/>
    </source>
</evidence>
<dbReference type="Gene3D" id="3.20.20.70">
    <property type="entry name" value="Aldolase class I"/>
    <property type="match status" value="1"/>
</dbReference>
<dbReference type="KEGG" id="kyr:CVV65_07370"/>
<evidence type="ECO:0000256" key="10">
    <source>
        <dbReference type="RuleBase" id="RU003826"/>
    </source>
</evidence>
<evidence type="ECO:0000256" key="5">
    <source>
        <dbReference type="ARBA" id="ARBA00022977"/>
    </source>
</evidence>
<evidence type="ECO:0000256" key="2">
    <source>
        <dbReference type="ARBA" id="ARBA00022679"/>
    </source>
</evidence>
<comment type="catalytic activity">
    <reaction evidence="8 9 10">
        <text>2-[(2R,5Z)-2-carboxy-4-methylthiazol-5(2H)-ylidene]ethyl phosphate + 4-amino-2-methyl-5-(diphosphooxymethyl)pyrimidine + 2 H(+) = thiamine phosphate + CO2 + diphosphate</text>
        <dbReference type="Rhea" id="RHEA:47844"/>
        <dbReference type="ChEBI" id="CHEBI:15378"/>
        <dbReference type="ChEBI" id="CHEBI:16526"/>
        <dbReference type="ChEBI" id="CHEBI:33019"/>
        <dbReference type="ChEBI" id="CHEBI:37575"/>
        <dbReference type="ChEBI" id="CHEBI:57841"/>
        <dbReference type="ChEBI" id="CHEBI:62899"/>
        <dbReference type="EC" id="2.5.1.3"/>
    </reaction>
</comment>
<dbReference type="UniPathway" id="UPA00060">
    <property type="reaction ID" value="UER00141"/>
</dbReference>
<name>A0A2K8N7H9_9BACL</name>
<dbReference type="EMBL" id="CP024955">
    <property type="protein sequence ID" value="ATY84767.1"/>
    <property type="molecule type" value="Genomic_DNA"/>
</dbReference>
<dbReference type="EC" id="2.5.1.3" evidence="9"/>
<dbReference type="InterPro" id="IPR036206">
    <property type="entry name" value="ThiamineP_synth_sf"/>
</dbReference>
<dbReference type="NCBIfam" id="TIGR00693">
    <property type="entry name" value="thiE"/>
    <property type="match status" value="1"/>
</dbReference>
<evidence type="ECO:0000313" key="14">
    <source>
        <dbReference type="Proteomes" id="UP000231932"/>
    </source>
</evidence>
<dbReference type="GO" id="GO:0004789">
    <property type="term" value="F:thiamine-phosphate diphosphorylase activity"/>
    <property type="evidence" value="ECO:0007669"/>
    <property type="project" value="UniProtKB-UniRule"/>
</dbReference>
<reference evidence="14" key="1">
    <citation type="submission" date="2017-11" db="EMBL/GenBank/DDBJ databases">
        <title>Complete Genome Sequence of Kyrpidia sp. Strain EA-1, a thermophilic, hydrogen-oxidizing Bacterium, isolated from the Azores.</title>
        <authorList>
            <person name="Reiner J.E."/>
            <person name="Lapp C.J."/>
            <person name="Bunk B."/>
            <person name="Gescher J."/>
        </authorList>
    </citation>
    <scope>NUCLEOTIDE SEQUENCE [LARGE SCALE GENOMIC DNA]</scope>
    <source>
        <strain evidence="14">EA-1</strain>
    </source>
</reference>
<feature type="binding site" evidence="9">
    <location>
        <position position="70"/>
    </location>
    <ligand>
        <name>Mg(2+)</name>
        <dbReference type="ChEBI" id="CHEBI:18420"/>
    </ligand>
</feature>
<dbReference type="OrthoDB" id="9812206at2"/>
<evidence type="ECO:0000313" key="13">
    <source>
        <dbReference type="EMBL" id="ATY84767.1"/>
    </source>
</evidence>
<comment type="pathway">
    <text evidence="1 9 11">Cofactor biosynthesis; thiamine diphosphate biosynthesis; thiamine phosphate from 4-amino-2-methyl-5-diphosphomethylpyrimidine and 4-methyl-5-(2-phosphoethyl)-thiazole: step 1/1.</text>
</comment>
<dbReference type="HAMAP" id="MF_00097">
    <property type="entry name" value="TMP_synthase"/>
    <property type="match status" value="1"/>
</dbReference>
<dbReference type="Pfam" id="PF02581">
    <property type="entry name" value="TMP-TENI"/>
    <property type="match status" value="1"/>
</dbReference>